<dbReference type="Pfam" id="PF01037">
    <property type="entry name" value="AsnC_trans_reg"/>
    <property type="match status" value="1"/>
</dbReference>
<evidence type="ECO:0000313" key="3">
    <source>
        <dbReference type="Proteomes" id="UP001206983"/>
    </source>
</evidence>
<dbReference type="AlphaFoldDB" id="A0AAE3HBI8"/>
<dbReference type="InterPro" id="IPR019887">
    <property type="entry name" value="Tscrpt_reg_AsnC/Lrp_C"/>
</dbReference>
<comment type="caution">
    <text evidence="2">The sequence shown here is derived from an EMBL/GenBank/DDBJ whole genome shotgun (WGS) entry which is preliminary data.</text>
</comment>
<accession>A0AAE3HBI8</accession>
<dbReference type="EMBL" id="JTEO01000004">
    <property type="protein sequence ID" value="MCQ6963078.1"/>
    <property type="molecule type" value="Genomic_DNA"/>
</dbReference>
<evidence type="ECO:0000259" key="1">
    <source>
        <dbReference type="Pfam" id="PF01037"/>
    </source>
</evidence>
<proteinExistence type="predicted"/>
<reference evidence="2 3" key="1">
    <citation type="journal article" date="2011" name="Appl. Environ. Microbiol.">
        <title>Methanogenic archaea isolated from Taiwan's Chelungpu fault.</title>
        <authorList>
            <person name="Wu S.Y."/>
            <person name="Lai M.C."/>
        </authorList>
    </citation>
    <scope>NUCLEOTIDE SEQUENCE [LARGE SCALE GENOMIC DNA]</scope>
    <source>
        <strain evidence="2 3">St545Mb</strain>
    </source>
</reference>
<dbReference type="Proteomes" id="UP001206983">
    <property type="component" value="Unassembled WGS sequence"/>
</dbReference>
<keyword evidence="3" id="KW-1185">Reference proteome</keyword>
<dbReference type="Gene3D" id="3.30.70.920">
    <property type="match status" value="1"/>
</dbReference>
<feature type="domain" description="Transcription regulator AsnC/Lrp ligand binding" evidence="1">
    <location>
        <begin position="7"/>
        <end position="72"/>
    </location>
</feature>
<dbReference type="RefSeq" id="WP_256622972.1">
    <property type="nucleotide sequence ID" value="NZ_JTEO01000004.1"/>
</dbReference>
<sequence length="77" mass="8717">MVIGVTMVNVLPGKERAAYNELHRIEGIKDIYHVFGEYDFVVIIEVEDLGHLNYIVDLIRETEDVTATQTIVGAELK</sequence>
<evidence type="ECO:0000313" key="2">
    <source>
        <dbReference type="EMBL" id="MCQ6963078.1"/>
    </source>
</evidence>
<organism evidence="2 3">
    <name type="scientific">Methanolobus chelungpuianus</name>
    <dbReference type="NCBI Taxonomy" id="502115"/>
    <lineage>
        <taxon>Archaea</taxon>
        <taxon>Methanobacteriati</taxon>
        <taxon>Methanobacteriota</taxon>
        <taxon>Stenosarchaea group</taxon>
        <taxon>Methanomicrobia</taxon>
        <taxon>Methanosarcinales</taxon>
        <taxon>Methanosarcinaceae</taxon>
        <taxon>Methanolobus</taxon>
    </lineage>
</organism>
<name>A0AAE3HBI8_9EURY</name>
<protein>
    <submittedName>
        <fullName evidence="2">AsnC family transcriptional regulator</fullName>
    </submittedName>
</protein>
<dbReference type="SUPFAM" id="SSF54909">
    <property type="entry name" value="Dimeric alpha+beta barrel"/>
    <property type="match status" value="1"/>
</dbReference>
<dbReference type="InterPro" id="IPR011008">
    <property type="entry name" value="Dimeric_a/b-barrel"/>
</dbReference>
<gene>
    <name evidence="2" type="ORF">PV02_08550</name>
</gene>